<feature type="region of interest" description="Disordered" evidence="1">
    <location>
        <begin position="288"/>
        <end position="312"/>
    </location>
</feature>
<feature type="compositionally biased region" description="Polar residues" evidence="1">
    <location>
        <begin position="359"/>
        <end position="376"/>
    </location>
</feature>
<proteinExistence type="predicted"/>
<feature type="compositionally biased region" description="Pro residues" evidence="1">
    <location>
        <begin position="72"/>
        <end position="83"/>
    </location>
</feature>
<organism evidence="2 3">
    <name type="scientific">Bondarzewia mesenterica</name>
    <dbReference type="NCBI Taxonomy" id="1095465"/>
    <lineage>
        <taxon>Eukaryota</taxon>
        <taxon>Fungi</taxon>
        <taxon>Dikarya</taxon>
        <taxon>Basidiomycota</taxon>
        <taxon>Agaricomycotina</taxon>
        <taxon>Agaricomycetes</taxon>
        <taxon>Russulales</taxon>
        <taxon>Bondarzewiaceae</taxon>
        <taxon>Bondarzewia</taxon>
    </lineage>
</organism>
<feature type="region of interest" description="Disordered" evidence="1">
    <location>
        <begin position="359"/>
        <end position="378"/>
    </location>
</feature>
<evidence type="ECO:0000313" key="3">
    <source>
        <dbReference type="Proteomes" id="UP000310158"/>
    </source>
</evidence>
<name>A0A4S4LIF8_9AGAM</name>
<protein>
    <submittedName>
        <fullName evidence="2">Uncharacterized protein</fullName>
    </submittedName>
</protein>
<feature type="region of interest" description="Disordered" evidence="1">
    <location>
        <begin position="50"/>
        <end position="89"/>
    </location>
</feature>
<evidence type="ECO:0000256" key="1">
    <source>
        <dbReference type="SAM" id="MobiDB-lite"/>
    </source>
</evidence>
<dbReference type="Proteomes" id="UP000310158">
    <property type="component" value="Unassembled WGS sequence"/>
</dbReference>
<evidence type="ECO:0000313" key="2">
    <source>
        <dbReference type="EMBL" id="THH11816.1"/>
    </source>
</evidence>
<comment type="caution">
    <text evidence="2">The sequence shown here is derived from an EMBL/GenBank/DDBJ whole genome shotgun (WGS) entry which is preliminary data.</text>
</comment>
<dbReference type="AlphaFoldDB" id="A0A4S4LIF8"/>
<accession>A0A4S4LIF8</accession>
<feature type="compositionally biased region" description="Low complexity" evidence="1">
    <location>
        <begin position="56"/>
        <end position="68"/>
    </location>
</feature>
<dbReference type="OrthoDB" id="3269273at2759"/>
<reference evidence="2 3" key="1">
    <citation type="submission" date="2019-02" db="EMBL/GenBank/DDBJ databases">
        <title>Genome sequencing of the rare red list fungi Bondarzewia mesenterica.</title>
        <authorList>
            <person name="Buettner E."/>
            <person name="Kellner H."/>
        </authorList>
    </citation>
    <scope>NUCLEOTIDE SEQUENCE [LARGE SCALE GENOMIC DNA]</scope>
    <source>
        <strain evidence="2 3">DSM 108281</strain>
    </source>
</reference>
<dbReference type="EMBL" id="SGPL01000495">
    <property type="protein sequence ID" value="THH11816.1"/>
    <property type="molecule type" value="Genomic_DNA"/>
</dbReference>
<sequence>MSASAPFVVTQRPFQLPSSGFHFPAVTADSTPTTVHSNTSNSRSIPASMISLLNPDSNTSSDSFNSESAPDRPSPSPTPPYLDPPRQMSLTGSTRRLTQAPTVDLKNWANKIANNLALTPSQYADLHILVDDKLDSKRLESLIKHALNTVEENYNLNRDQLMYLNRKAKDLAFEPNRTAWMQLFLELENTTRGHAGFTDIFGHEARELELRKQCREKASNARSQYRLQLFASLEGSTRCDLQTATYNMAHKFKIGGPGGTLPLEYQVHNALLRRFILENMWKDWMTSAETPPSADDDSPTGTPVSKKRKAVGKVPKGEDFWSQVDAWFSGKLEAWGTDLQQLAWQQYVRETMEQENTRFSNGRQDTMSGEPQTGTVADNEGFTEASSVTPATYSSQNESGGQALFAGSLTGM</sequence>
<gene>
    <name evidence="2" type="ORF">EW146_g7921</name>
</gene>
<keyword evidence="3" id="KW-1185">Reference proteome</keyword>